<comment type="similarity">
    <text evidence="7">Belongs to the protein kinase superfamily. Ser/Thr protein kinase family. CDPK subfamily.</text>
</comment>
<dbReference type="PROSITE" id="PS50222">
    <property type="entry name" value="EF_HAND_2"/>
    <property type="match status" value="1"/>
</dbReference>
<dbReference type="PROSITE" id="PS50011">
    <property type="entry name" value="PROTEIN_KINASE_DOM"/>
    <property type="match status" value="1"/>
</dbReference>
<proteinExistence type="inferred from homology"/>
<keyword evidence="3" id="KW-0808">Transferase</keyword>
<sequence length="620" mass="68030">MPHDNEGQAGTNPEDAGLSVDMAPYGYESVKYIGKGQYASACLVHPVGSDTPLLVAKLVNLDVLNEPDRRLAEQEVALLQQLSHPNIVSYHTHFIVDTPHSILGIIMDFCDMGDLRTAVKHKQKAGGHFSERHVMTWFTQCAQALDYIHSRKILHRDLKTSNIFLTQEESNEFPTVKLGDFGISRVLEGTMEACLTVVGTPYYMSPELCRNEPYSFKSDVWALGCVLYELCMLQHAFRADSLWGLVYKVVSDNYEPIPPDVYSASLNDLIRRLLCKSADERPSTSEILSDSYVRRFIGNSLQQSEPPTATEVPVVKVSSLGGKARPLNSTPSSPTKSSSSIPPPPPPRRSLGLGKTIPPPPSPQRREGSLGLSNTSSIDEYYNICMMRIRREFIVRKFNWVQAFAKFDKDGQGALEPNDFMQALLTMNLSISISEAEVVATVLAKCQESCSSSSPVTAGLIPLHRFQAGLQSVSQSKVMGLEQWARERLAGVSTEDLFERFKALGAHKMGGIVDQQGFEEVLMNACPGLSTTEASRIYWLAQKNQAGQVDVSDFVQRYTRTTAASEPILPASPTSRQSQLGAPLVPTGAPPLPPPMPSGKTLDMSRTAFITARSGGFNAT</sequence>
<evidence type="ECO:0000256" key="2">
    <source>
        <dbReference type="ARBA" id="ARBA00022527"/>
    </source>
</evidence>
<evidence type="ECO:0000256" key="5">
    <source>
        <dbReference type="ARBA" id="ARBA00022777"/>
    </source>
</evidence>
<comment type="caution">
    <text evidence="14">The sequence shown here is derived from an EMBL/GenBank/DDBJ whole genome shotgun (WGS) entry which is preliminary data.</text>
</comment>
<evidence type="ECO:0000256" key="7">
    <source>
        <dbReference type="ARBA" id="ARBA00024334"/>
    </source>
</evidence>
<dbReference type="InterPro" id="IPR011009">
    <property type="entry name" value="Kinase-like_dom_sf"/>
</dbReference>
<dbReference type="AlphaFoldDB" id="A0A7J6MT24"/>
<dbReference type="InterPro" id="IPR011992">
    <property type="entry name" value="EF-hand-dom_pair"/>
</dbReference>
<evidence type="ECO:0000256" key="10">
    <source>
        <dbReference type="PROSITE-ProRule" id="PRU10141"/>
    </source>
</evidence>
<feature type="domain" description="Protein kinase" evidence="12">
    <location>
        <begin position="27"/>
        <end position="293"/>
    </location>
</feature>
<dbReference type="InterPro" id="IPR008271">
    <property type="entry name" value="Ser/Thr_kinase_AS"/>
</dbReference>
<gene>
    <name evidence="14" type="ORF">FOL47_008789</name>
</gene>
<feature type="region of interest" description="Disordered" evidence="11">
    <location>
        <begin position="565"/>
        <end position="590"/>
    </location>
</feature>
<evidence type="ECO:0000256" key="4">
    <source>
        <dbReference type="ARBA" id="ARBA00022741"/>
    </source>
</evidence>
<evidence type="ECO:0000259" key="12">
    <source>
        <dbReference type="PROSITE" id="PS50011"/>
    </source>
</evidence>
<keyword evidence="6 10" id="KW-0067">ATP-binding</keyword>
<dbReference type="PROSITE" id="PS00107">
    <property type="entry name" value="PROTEIN_KINASE_ATP"/>
    <property type="match status" value="1"/>
</dbReference>
<dbReference type="InterPro" id="IPR002048">
    <property type="entry name" value="EF_hand_dom"/>
</dbReference>
<dbReference type="Gene3D" id="3.30.200.20">
    <property type="entry name" value="Phosphorylase Kinase, domain 1"/>
    <property type="match status" value="1"/>
</dbReference>
<comment type="catalytic activity">
    <reaction evidence="8">
        <text>L-threonyl-[protein] + ATP = O-phospho-L-threonyl-[protein] + ADP + H(+)</text>
        <dbReference type="Rhea" id="RHEA:46608"/>
        <dbReference type="Rhea" id="RHEA-COMP:11060"/>
        <dbReference type="Rhea" id="RHEA-COMP:11605"/>
        <dbReference type="ChEBI" id="CHEBI:15378"/>
        <dbReference type="ChEBI" id="CHEBI:30013"/>
        <dbReference type="ChEBI" id="CHEBI:30616"/>
        <dbReference type="ChEBI" id="CHEBI:61977"/>
        <dbReference type="ChEBI" id="CHEBI:456216"/>
        <dbReference type="EC" id="2.7.11.1"/>
    </reaction>
</comment>
<dbReference type="Gene3D" id="1.10.510.10">
    <property type="entry name" value="Transferase(Phosphotransferase) domain 1"/>
    <property type="match status" value="1"/>
</dbReference>
<reference evidence="14 15" key="1">
    <citation type="submission" date="2020-04" db="EMBL/GenBank/DDBJ databases">
        <title>Perkinsus chesapeaki whole genome sequence.</title>
        <authorList>
            <person name="Bogema D.R."/>
        </authorList>
    </citation>
    <scope>NUCLEOTIDE SEQUENCE [LARGE SCALE GENOMIC DNA]</scope>
    <source>
        <strain evidence="14">ATCC PRA-425</strain>
    </source>
</reference>
<dbReference type="EC" id="2.7.11.1" evidence="1"/>
<evidence type="ECO:0000256" key="8">
    <source>
        <dbReference type="ARBA" id="ARBA00047899"/>
    </source>
</evidence>
<dbReference type="InterPro" id="IPR017441">
    <property type="entry name" value="Protein_kinase_ATP_BS"/>
</dbReference>
<keyword evidence="5" id="KW-0418">Kinase</keyword>
<dbReference type="GO" id="GO:0004674">
    <property type="term" value="F:protein serine/threonine kinase activity"/>
    <property type="evidence" value="ECO:0007669"/>
    <property type="project" value="UniProtKB-KW"/>
</dbReference>
<keyword evidence="15" id="KW-1185">Reference proteome</keyword>
<feature type="compositionally biased region" description="Low complexity" evidence="11">
    <location>
        <begin position="329"/>
        <end position="340"/>
    </location>
</feature>
<protein>
    <recommendedName>
        <fullName evidence="1">non-specific serine/threonine protein kinase</fullName>
        <ecNumber evidence="1">2.7.11.1</ecNumber>
    </recommendedName>
</protein>
<feature type="binding site" evidence="10">
    <location>
        <position position="57"/>
    </location>
    <ligand>
        <name>ATP</name>
        <dbReference type="ChEBI" id="CHEBI:30616"/>
    </ligand>
</feature>
<name>A0A7J6MT24_PERCH</name>
<feature type="domain" description="EF-hand" evidence="13">
    <location>
        <begin position="395"/>
        <end position="430"/>
    </location>
</feature>
<keyword evidence="2" id="KW-0723">Serine/threonine-protein kinase</keyword>
<evidence type="ECO:0000256" key="6">
    <source>
        <dbReference type="ARBA" id="ARBA00022840"/>
    </source>
</evidence>
<dbReference type="OrthoDB" id="248923at2759"/>
<evidence type="ECO:0000259" key="13">
    <source>
        <dbReference type="PROSITE" id="PS50222"/>
    </source>
</evidence>
<dbReference type="PROSITE" id="PS00108">
    <property type="entry name" value="PROTEIN_KINASE_ST"/>
    <property type="match status" value="1"/>
</dbReference>
<dbReference type="SUPFAM" id="SSF47473">
    <property type="entry name" value="EF-hand"/>
    <property type="match status" value="1"/>
</dbReference>
<dbReference type="SUPFAM" id="SSF56112">
    <property type="entry name" value="Protein kinase-like (PK-like)"/>
    <property type="match status" value="1"/>
</dbReference>
<dbReference type="InterPro" id="IPR051131">
    <property type="entry name" value="NEK_Ser/Thr_kinase_NIMA"/>
</dbReference>
<dbReference type="GO" id="GO:0005509">
    <property type="term" value="F:calcium ion binding"/>
    <property type="evidence" value="ECO:0007669"/>
    <property type="project" value="InterPro"/>
</dbReference>
<evidence type="ECO:0000256" key="1">
    <source>
        <dbReference type="ARBA" id="ARBA00012513"/>
    </source>
</evidence>
<dbReference type="InterPro" id="IPR000719">
    <property type="entry name" value="Prot_kinase_dom"/>
</dbReference>
<dbReference type="Proteomes" id="UP000591131">
    <property type="component" value="Unassembled WGS sequence"/>
</dbReference>
<evidence type="ECO:0000256" key="9">
    <source>
        <dbReference type="ARBA" id="ARBA00048679"/>
    </source>
</evidence>
<evidence type="ECO:0000256" key="3">
    <source>
        <dbReference type="ARBA" id="ARBA00022679"/>
    </source>
</evidence>
<dbReference type="Pfam" id="PF00069">
    <property type="entry name" value="Pkinase"/>
    <property type="match status" value="1"/>
</dbReference>
<evidence type="ECO:0000313" key="15">
    <source>
        <dbReference type="Proteomes" id="UP000591131"/>
    </source>
</evidence>
<evidence type="ECO:0000313" key="14">
    <source>
        <dbReference type="EMBL" id="KAF4674739.1"/>
    </source>
</evidence>
<accession>A0A7J6MT24</accession>
<keyword evidence="4 10" id="KW-0547">Nucleotide-binding</keyword>
<organism evidence="14 15">
    <name type="scientific">Perkinsus chesapeaki</name>
    <name type="common">Clam parasite</name>
    <name type="synonym">Perkinsus andrewsi</name>
    <dbReference type="NCBI Taxonomy" id="330153"/>
    <lineage>
        <taxon>Eukaryota</taxon>
        <taxon>Sar</taxon>
        <taxon>Alveolata</taxon>
        <taxon>Perkinsozoa</taxon>
        <taxon>Perkinsea</taxon>
        <taxon>Perkinsida</taxon>
        <taxon>Perkinsidae</taxon>
        <taxon>Perkinsus</taxon>
    </lineage>
</organism>
<comment type="catalytic activity">
    <reaction evidence="9">
        <text>L-seryl-[protein] + ATP = O-phospho-L-seryl-[protein] + ADP + H(+)</text>
        <dbReference type="Rhea" id="RHEA:17989"/>
        <dbReference type="Rhea" id="RHEA-COMP:9863"/>
        <dbReference type="Rhea" id="RHEA-COMP:11604"/>
        <dbReference type="ChEBI" id="CHEBI:15378"/>
        <dbReference type="ChEBI" id="CHEBI:29999"/>
        <dbReference type="ChEBI" id="CHEBI:30616"/>
        <dbReference type="ChEBI" id="CHEBI:83421"/>
        <dbReference type="ChEBI" id="CHEBI:456216"/>
        <dbReference type="EC" id="2.7.11.1"/>
    </reaction>
</comment>
<dbReference type="SMART" id="SM00220">
    <property type="entry name" value="S_TKc"/>
    <property type="match status" value="1"/>
</dbReference>
<feature type="region of interest" description="Disordered" evidence="11">
    <location>
        <begin position="321"/>
        <end position="372"/>
    </location>
</feature>
<dbReference type="CDD" id="cd08215">
    <property type="entry name" value="STKc_Nek"/>
    <property type="match status" value="1"/>
</dbReference>
<evidence type="ECO:0000256" key="11">
    <source>
        <dbReference type="SAM" id="MobiDB-lite"/>
    </source>
</evidence>
<dbReference type="Gene3D" id="1.10.238.10">
    <property type="entry name" value="EF-hand"/>
    <property type="match status" value="1"/>
</dbReference>
<dbReference type="GO" id="GO:0005524">
    <property type="term" value="F:ATP binding"/>
    <property type="evidence" value="ECO:0007669"/>
    <property type="project" value="UniProtKB-UniRule"/>
</dbReference>
<dbReference type="EMBL" id="JAAPAO010000058">
    <property type="protein sequence ID" value="KAF4674739.1"/>
    <property type="molecule type" value="Genomic_DNA"/>
</dbReference>
<dbReference type="PANTHER" id="PTHR44899">
    <property type="entry name" value="CAMK FAMILY PROTEIN KINASE"/>
    <property type="match status" value="1"/>
</dbReference>